<feature type="compositionally biased region" description="Acidic residues" evidence="1">
    <location>
        <begin position="60"/>
        <end position="78"/>
    </location>
</feature>
<name>A0A261F7Z4_9BIFI</name>
<reference evidence="4 5" key="1">
    <citation type="journal article" date="2017" name="BMC Genomics">
        <title>Comparative genomic and phylogenomic analyses of the Bifidobacteriaceae family.</title>
        <authorList>
            <person name="Lugli G.A."/>
            <person name="Milani C."/>
            <person name="Turroni F."/>
            <person name="Duranti S."/>
            <person name="Mancabelli L."/>
            <person name="Mangifesta M."/>
            <person name="Ferrario C."/>
            <person name="Modesto M."/>
            <person name="Mattarelli P."/>
            <person name="Jiri K."/>
            <person name="van Sinderen D."/>
            <person name="Ventura M."/>
        </authorList>
    </citation>
    <scope>NUCLEOTIDE SEQUENCE [LARGE SCALE GENOMIC DNA]</scope>
    <source>
        <strain evidence="4 5">LMG 21773</strain>
    </source>
</reference>
<reference evidence="3" key="2">
    <citation type="journal article" date="2021" name="PeerJ">
        <title>Extensive microbial diversity within the chicken gut microbiome revealed by metagenomics and culture.</title>
        <authorList>
            <person name="Gilroy R."/>
            <person name="Ravi A."/>
            <person name="Getino M."/>
            <person name="Pursley I."/>
            <person name="Horton D.L."/>
            <person name="Alikhan N.F."/>
            <person name="Baker D."/>
            <person name="Gharbi K."/>
            <person name="Hall N."/>
            <person name="Watson M."/>
            <person name="Adriaenssens E.M."/>
            <person name="Foster-Nyarko E."/>
            <person name="Jarju S."/>
            <person name="Secka A."/>
            <person name="Antonio M."/>
            <person name="Oren A."/>
            <person name="Chaudhuri R.R."/>
            <person name="La Ragione R."/>
            <person name="Hildebrand F."/>
            <person name="Pallen M.J."/>
        </authorList>
    </citation>
    <scope>NUCLEOTIDE SEQUENCE</scope>
    <source>
        <strain evidence="3">578</strain>
    </source>
</reference>
<dbReference type="EMBL" id="DYWK01000003">
    <property type="protein sequence ID" value="HJF17930.1"/>
    <property type="molecule type" value="Genomic_DNA"/>
</dbReference>
<keyword evidence="2" id="KW-0812">Transmembrane</keyword>
<dbReference type="AlphaFoldDB" id="A0A261F7Z4"/>
<accession>A0A261F7Z4</accession>
<dbReference type="EMBL" id="MWWU01000003">
    <property type="protein sequence ID" value="OZG55270.1"/>
    <property type="molecule type" value="Genomic_DNA"/>
</dbReference>
<protein>
    <submittedName>
        <fullName evidence="4">Uncharacterized protein</fullName>
    </submittedName>
</protein>
<dbReference type="Proteomes" id="UP000228976">
    <property type="component" value="Unassembled WGS sequence"/>
</dbReference>
<reference evidence="3" key="3">
    <citation type="submission" date="2021-09" db="EMBL/GenBank/DDBJ databases">
        <authorList>
            <person name="Gilroy R."/>
        </authorList>
    </citation>
    <scope>NUCLEOTIDE SEQUENCE</scope>
    <source>
        <strain evidence="3">578</strain>
    </source>
</reference>
<evidence type="ECO:0000313" key="3">
    <source>
        <dbReference type="EMBL" id="HJF17930.1"/>
    </source>
</evidence>
<evidence type="ECO:0000256" key="1">
    <source>
        <dbReference type="SAM" id="MobiDB-lite"/>
    </source>
</evidence>
<feature type="transmembrane region" description="Helical" evidence="2">
    <location>
        <begin position="7"/>
        <end position="29"/>
    </location>
</feature>
<comment type="caution">
    <text evidence="4">The sequence shown here is derived from an EMBL/GenBank/DDBJ whole genome shotgun (WGS) entry which is preliminary data.</text>
</comment>
<evidence type="ECO:0000313" key="5">
    <source>
        <dbReference type="Proteomes" id="UP000228976"/>
    </source>
</evidence>
<dbReference type="RefSeq" id="WP_094690158.1">
    <property type="nucleotide sequence ID" value="NZ_JACBYZ010000001.1"/>
</dbReference>
<keyword evidence="2" id="KW-0472">Membrane</keyword>
<feature type="region of interest" description="Disordered" evidence="1">
    <location>
        <begin position="37"/>
        <end position="78"/>
    </location>
</feature>
<gene>
    <name evidence="4" type="ORF">AEAE_1067</name>
    <name evidence="3" type="ORF">K8U78_02005</name>
</gene>
<dbReference type="OrthoDB" id="3243241at2"/>
<proteinExistence type="predicted"/>
<evidence type="ECO:0000313" key="4">
    <source>
        <dbReference type="EMBL" id="OZG55270.1"/>
    </source>
</evidence>
<evidence type="ECO:0000256" key="2">
    <source>
        <dbReference type="SAM" id="Phobius"/>
    </source>
</evidence>
<sequence length="78" mass="8801">MEKKSSGIWKFLAIVFGAALAGMVCYYVHQQNNPEYDPWEKPWKNSSSPIDLIHASSPADADEDEEDEDPLELDEDAD</sequence>
<keyword evidence="2" id="KW-1133">Transmembrane helix</keyword>
<organism evidence="4 5">
    <name type="scientific">Aeriscardovia aeriphila</name>
    <dbReference type="NCBI Taxonomy" id="218139"/>
    <lineage>
        <taxon>Bacteria</taxon>
        <taxon>Bacillati</taxon>
        <taxon>Actinomycetota</taxon>
        <taxon>Actinomycetes</taxon>
        <taxon>Bifidobacteriales</taxon>
        <taxon>Bifidobacteriaceae</taxon>
        <taxon>Aeriscardovia</taxon>
    </lineage>
</organism>
<keyword evidence="5" id="KW-1185">Reference proteome</keyword>
<dbReference type="Proteomes" id="UP000715651">
    <property type="component" value="Unassembled WGS sequence"/>
</dbReference>